<dbReference type="RefSeq" id="XP_022095451.1">
    <property type="nucleotide sequence ID" value="XM_022239759.1"/>
</dbReference>
<dbReference type="GO" id="GO:0030620">
    <property type="term" value="F:U2 snRNA binding"/>
    <property type="evidence" value="ECO:0007669"/>
    <property type="project" value="TreeGrafter"/>
</dbReference>
<reference evidence="5" key="1">
    <citation type="submission" date="2025-08" db="UniProtKB">
        <authorList>
            <consortium name="RefSeq"/>
        </authorList>
    </citation>
    <scope>IDENTIFICATION</scope>
</reference>
<dbReference type="OMA" id="CEYKKQT"/>
<dbReference type="PANTHER" id="PTHR15197:SF0">
    <property type="entry name" value="COILIN"/>
    <property type="match status" value="1"/>
</dbReference>
<feature type="domain" description="Coilin N-terminal" evidence="2">
    <location>
        <begin position="5"/>
        <end position="138"/>
    </location>
</feature>
<feature type="compositionally biased region" description="Basic and acidic residues" evidence="1">
    <location>
        <begin position="162"/>
        <end position="183"/>
    </location>
</feature>
<dbReference type="KEGG" id="aplc:110981816"/>
<feature type="domain" description="Coilin tudor" evidence="3">
    <location>
        <begin position="496"/>
        <end position="603"/>
    </location>
</feature>
<proteinExistence type="predicted"/>
<dbReference type="InterPro" id="IPR031722">
    <property type="entry name" value="Coilin_N"/>
</dbReference>
<dbReference type="GO" id="GO:0015030">
    <property type="term" value="C:Cajal body"/>
    <property type="evidence" value="ECO:0007669"/>
    <property type="project" value="TreeGrafter"/>
</dbReference>
<dbReference type="Pfam" id="PF23086">
    <property type="entry name" value="Tudor_Coilin"/>
    <property type="match status" value="1"/>
</dbReference>
<evidence type="ECO:0000313" key="4">
    <source>
        <dbReference type="Proteomes" id="UP000694845"/>
    </source>
</evidence>
<evidence type="ECO:0000259" key="3">
    <source>
        <dbReference type="Pfam" id="PF23086"/>
    </source>
</evidence>
<feature type="region of interest" description="Disordered" evidence="1">
    <location>
        <begin position="93"/>
        <end position="261"/>
    </location>
</feature>
<sequence>MAASMRLRLHFDGNVCTQISPRKCWFLVNLDSCNVVADLEYLIRQRFELDRRLKIHLYLDDFLLPSMEKIHVVRDNDTLWIKLTEMESHLLQRLDEQSEESSSDPEKQQEKKRTSKPRKRKSHTRPETKQRKQKSRCNKHDSHLDQNTSDHRSVEFQTEGKNWGDRKQHSKKMKTDHPEKRLEAPSPLQTESNNVDKANTSLKSSTGSIQDHCEKSKKTSSQDSTRVTSVVKKTKRNKDVTERKSSSINQRKLKEDRTGDWSMLATSYHQLASGTESSVTEESEVQGMVSTQASGLMSNAPKHASSRDIVTDVASSLCQDENGKANVGQSSREETRTQNVVSKKKLKPICSAGHIRFESDSDSCSEDSAQASEGAKSQTSKEQSNAEKTLTNSEDQTPTGTDHLLGENRTTDESVPAPPANDIPELQPSPSGQFSIKEQFQNNSSSSPRKAFTARGRGVVKGNRGNWNKKNQLAANQTNKSTIVQNGPSEAVLPAKDFGSFQPLVGPPRQGDIIAYKILELSESYCPELSNFKEAKVLSIDPASGTVEVQLQSAAMLTKPSKPGKFDLPLEEGGEPQDVCNEEADQDLTICLQLQDLIDTRLVPSSA</sequence>
<dbReference type="GO" id="GO:0000387">
    <property type="term" value="P:spliceosomal snRNP assembly"/>
    <property type="evidence" value="ECO:0007669"/>
    <property type="project" value="TreeGrafter"/>
</dbReference>
<dbReference type="AlphaFoldDB" id="A0A8B7YVW8"/>
<feature type="compositionally biased region" description="Polar residues" evidence="1">
    <location>
        <begin position="219"/>
        <end position="228"/>
    </location>
</feature>
<feature type="compositionally biased region" description="Basic and acidic residues" evidence="1">
    <location>
        <begin position="138"/>
        <end position="154"/>
    </location>
</feature>
<evidence type="ECO:0000259" key="2">
    <source>
        <dbReference type="Pfam" id="PF15862"/>
    </source>
</evidence>
<dbReference type="PANTHER" id="PTHR15197">
    <property type="entry name" value="COILIN P80"/>
    <property type="match status" value="1"/>
</dbReference>
<dbReference type="InterPro" id="IPR056398">
    <property type="entry name" value="Tudor_Coilin"/>
</dbReference>
<dbReference type="InterPro" id="IPR024822">
    <property type="entry name" value="Coilin"/>
</dbReference>
<feature type="compositionally biased region" description="Polar residues" evidence="1">
    <location>
        <begin position="428"/>
        <end position="448"/>
    </location>
</feature>
<evidence type="ECO:0000256" key="1">
    <source>
        <dbReference type="SAM" id="MobiDB-lite"/>
    </source>
</evidence>
<feature type="compositionally biased region" description="Polar residues" evidence="1">
    <location>
        <begin position="375"/>
        <end position="400"/>
    </location>
</feature>
<protein>
    <submittedName>
        <fullName evidence="5">Coilin-like</fullName>
    </submittedName>
</protein>
<dbReference type="OrthoDB" id="10072457at2759"/>
<feature type="compositionally biased region" description="Low complexity" evidence="1">
    <location>
        <begin position="455"/>
        <end position="467"/>
    </location>
</feature>
<evidence type="ECO:0000313" key="5">
    <source>
        <dbReference type="RefSeq" id="XP_022095451.1"/>
    </source>
</evidence>
<accession>A0A8B7YVW8</accession>
<gene>
    <name evidence="5" type="primary">LOC110981816</name>
</gene>
<keyword evidence="4" id="KW-1185">Reference proteome</keyword>
<name>A0A8B7YVW8_ACAPL</name>
<dbReference type="Pfam" id="PF15862">
    <property type="entry name" value="Coilin_N"/>
    <property type="match status" value="1"/>
</dbReference>
<feature type="region of interest" description="Disordered" evidence="1">
    <location>
        <begin position="316"/>
        <end position="467"/>
    </location>
</feature>
<feature type="compositionally biased region" description="Basic residues" evidence="1">
    <location>
        <begin position="113"/>
        <end position="123"/>
    </location>
</feature>
<dbReference type="GeneID" id="110981816"/>
<organism evidence="4 5">
    <name type="scientific">Acanthaster planci</name>
    <name type="common">Crown-of-thorns starfish</name>
    <dbReference type="NCBI Taxonomy" id="133434"/>
    <lineage>
        <taxon>Eukaryota</taxon>
        <taxon>Metazoa</taxon>
        <taxon>Echinodermata</taxon>
        <taxon>Eleutherozoa</taxon>
        <taxon>Asterozoa</taxon>
        <taxon>Asteroidea</taxon>
        <taxon>Valvatacea</taxon>
        <taxon>Valvatida</taxon>
        <taxon>Acanthasteridae</taxon>
        <taxon>Acanthaster</taxon>
    </lineage>
</organism>
<feature type="compositionally biased region" description="Polar residues" evidence="1">
    <location>
        <begin position="187"/>
        <end position="209"/>
    </location>
</feature>
<dbReference type="GO" id="GO:0030619">
    <property type="term" value="F:U1 snRNA binding"/>
    <property type="evidence" value="ECO:0007669"/>
    <property type="project" value="TreeGrafter"/>
</dbReference>
<dbReference type="Proteomes" id="UP000694845">
    <property type="component" value="Unplaced"/>
</dbReference>